<evidence type="ECO:0000313" key="2">
    <source>
        <dbReference type="EMBL" id="GAT45717.1"/>
    </source>
</evidence>
<dbReference type="SUPFAM" id="SSF51735">
    <property type="entry name" value="NAD(P)-binding Rossmann-fold domains"/>
    <property type="match status" value="1"/>
</dbReference>
<dbReference type="PRINTS" id="PR00081">
    <property type="entry name" value="GDHRDH"/>
</dbReference>
<gene>
    <name evidence="2" type="ORF">MCHLO_03280</name>
</gene>
<name>A0ABQ0L407_MYCCL</name>
<evidence type="ECO:0000313" key="3">
    <source>
        <dbReference type="Proteomes" id="UP000815677"/>
    </source>
</evidence>
<dbReference type="Gene3D" id="3.40.50.720">
    <property type="entry name" value="NAD(P)-binding Rossmann-like Domain"/>
    <property type="match status" value="1"/>
</dbReference>
<reference evidence="2" key="1">
    <citation type="submission" date="2014-09" db="EMBL/GenBank/DDBJ databases">
        <title>Genome sequence of the luminous mushroom Mycena chlorophos for searching fungal bioluminescence genes.</title>
        <authorList>
            <person name="Tanaka Y."/>
            <person name="Kasuga D."/>
            <person name="Oba Y."/>
            <person name="Hase S."/>
            <person name="Sato K."/>
            <person name="Oba Y."/>
            <person name="Sakakibara Y."/>
        </authorList>
    </citation>
    <scope>NUCLEOTIDE SEQUENCE</scope>
</reference>
<dbReference type="Proteomes" id="UP000815677">
    <property type="component" value="Unassembled WGS sequence"/>
</dbReference>
<dbReference type="EMBL" id="DF841693">
    <property type="protein sequence ID" value="GAT45717.1"/>
    <property type="molecule type" value="Genomic_DNA"/>
</dbReference>
<protein>
    <recommendedName>
        <fullName evidence="4">NAD(P)-binding protein</fullName>
    </recommendedName>
</protein>
<dbReference type="Pfam" id="PF00106">
    <property type="entry name" value="adh_short"/>
    <property type="match status" value="1"/>
</dbReference>
<organism evidence="2 3">
    <name type="scientific">Mycena chlorophos</name>
    <name type="common">Agaric fungus</name>
    <name type="synonym">Agaricus chlorophos</name>
    <dbReference type="NCBI Taxonomy" id="658473"/>
    <lineage>
        <taxon>Eukaryota</taxon>
        <taxon>Fungi</taxon>
        <taxon>Dikarya</taxon>
        <taxon>Basidiomycota</taxon>
        <taxon>Agaricomycotina</taxon>
        <taxon>Agaricomycetes</taxon>
        <taxon>Agaricomycetidae</taxon>
        <taxon>Agaricales</taxon>
        <taxon>Marasmiineae</taxon>
        <taxon>Mycenaceae</taxon>
        <taxon>Mycena</taxon>
    </lineage>
</organism>
<sequence>MSPLLDMLSQSFPPKTKFTDSDVPDLSGKVMVVTGGNTGVGKETIRVLLNHNAKVYMASRSQPKADVAIAELKELTGKDAVFLKLDLGDLKSVKAAAEEFLSKEPELHVLFNNGGVMMPPLDERTTDGYDLQFGTNVLGPFYLTKLLLPALLAAGKSSGGARVVNTSSGMHLMNNLHFKAILDDKQRKKAGQQGLYALSKFALVTYSTELGRRYADQGLVVTSLHPGVIKTDLHRHMTGALGTVINVMEKTVLHDVSYGALTQLYAGTAVDAAKLNGKYLIPWARVGKPHPGTQDPKLAAELWDWLEAQIAPLESGSSASE</sequence>
<evidence type="ECO:0000256" key="1">
    <source>
        <dbReference type="ARBA" id="ARBA00023002"/>
    </source>
</evidence>
<dbReference type="InterPro" id="IPR036291">
    <property type="entry name" value="NAD(P)-bd_dom_sf"/>
</dbReference>
<keyword evidence="1" id="KW-0560">Oxidoreductase</keyword>
<accession>A0ABQ0L407</accession>
<dbReference type="PANTHER" id="PTHR43157:SF31">
    <property type="entry name" value="PHOSPHATIDYLINOSITOL-GLYCAN BIOSYNTHESIS CLASS F PROTEIN"/>
    <property type="match status" value="1"/>
</dbReference>
<keyword evidence="3" id="KW-1185">Reference proteome</keyword>
<dbReference type="PANTHER" id="PTHR43157">
    <property type="entry name" value="PHOSPHATIDYLINOSITOL-GLYCAN BIOSYNTHESIS CLASS F PROTEIN-RELATED"/>
    <property type="match status" value="1"/>
</dbReference>
<proteinExistence type="predicted"/>
<dbReference type="InterPro" id="IPR002347">
    <property type="entry name" value="SDR_fam"/>
</dbReference>
<evidence type="ECO:0008006" key="4">
    <source>
        <dbReference type="Google" id="ProtNLM"/>
    </source>
</evidence>